<evidence type="ECO:0000313" key="1">
    <source>
        <dbReference type="EMBL" id="KRM72978.1"/>
    </source>
</evidence>
<evidence type="ECO:0000313" key="2">
    <source>
        <dbReference type="Proteomes" id="UP000051672"/>
    </source>
</evidence>
<name>A0A0R2B2K6_9LACO</name>
<dbReference type="EMBL" id="AYZQ01000001">
    <property type="protein sequence ID" value="KRM72978.1"/>
    <property type="molecule type" value="Genomic_DNA"/>
</dbReference>
<dbReference type="Proteomes" id="UP000051672">
    <property type="component" value="Unassembled WGS sequence"/>
</dbReference>
<reference evidence="1 2" key="1">
    <citation type="journal article" date="2015" name="Genome Announc.">
        <title>Expanding the biotechnology potential of lactobacilli through comparative genomics of 213 strains and associated genera.</title>
        <authorList>
            <person name="Sun Z."/>
            <person name="Harris H.M."/>
            <person name="McCann A."/>
            <person name="Guo C."/>
            <person name="Argimon S."/>
            <person name="Zhang W."/>
            <person name="Yang X."/>
            <person name="Jeffery I.B."/>
            <person name="Cooney J.C."/>
            <person name="Kagawa T.F."/>
            <person name="Liu W."/>
            <person name="Song Y."/>
            <person name="Salvetti E."/>
            <person name="Wrobel A."/>
            <person name="Rasinkangas P."/>
            <person name="Parkhill J."/>
            <person name="Rea M.C."/>
            <person name="O'Sullivan O."/>
            <person name="Ritari J."/>
            <person name="Douillard F.P."/>
            <person name="Paul Ross R."/>
            <person name="Yang R."/>
            <person name="Briner A.E."/>
            <person name="Felis G.E."/>
            <person name="de Vos W.M."/>
            <person name="Barrangou R."/>
            <person name="Klaenhammer T.R."/>
            <person name="Caufield P.W."/>
            <person name="Cui Y."/>
            <person name="Zhang H."/>
            <person name="O'Toole P.W."/>
        </authorList>
    </citation>
    <scope>NUCLEOTIDE SEQUENCE [LARGE SCALE GENOMIC DNA]</scope>
    <source>
        <strain evidence="1 2">DSM 23927</strain>
    </source>
</reference>
<proteinExistence type="predicted"/>
<dbReference type="AlphaFoldDB" id="A0A0R2B2K6"/>
<sequence>MGLLIAFIGPLNNGARSLNHNQDTAMDTAVKRQVTNRLEAAKTGDPTTDSIIDTSVAKIKQTPMATLMKAADNQQQLTTLLSQATGLPTSVTAPASSSLFQDTDLNAIREDFAAGRWTQVILDSRNLPKNSALSALLQQPNH</sequence>
<keyword evidence="2" id="KW-1185">Reference proteome</keyword>
<gene>
    <name evidence="1" type="ORF">FC34_GL000692</name>
</gene>
<dbReference type="PATRIC" id="fig|1423727.3.peg.695"/>
<comment type="caution">
    <text evidence="1">The sequence shown here is derived from an EMBL/GenBank/DDBJ whole genome shotgun (WGS) entry which is preliminary data.</text>
</comment>
<organism evidence="1 2">
    <name type="scientific">Lacticaseibacillus brantae DSM 23927</name>
    <dbReference type="NCBI Taxonomy" id="1423727"/>
    <lineage>
        <taxon>Bacteria</taxon>
        <taxon>Bacillati</taxon>
        <taxon>Bacillota</taxon>
        <taxon>Bacilli</taxon>
        <taxon>Lactobacillales</taxon>
        <taxon>Lactobacillaceae</taxon>
        <taxon>Lacticaseibacillus</taxon>
    </lineage>
</organism>
<protein>
    <submittedName>
        <fullName evidence="1">Uncharacterized protein</fullName>
    </submittedName>
</protein>
<accession>A0A0R2B2K6</accession>